<dbReference type="PRINTS" id="PR00297">
    <property type="entry name" value="CHAPERONIN10"/>
</dbReference>
<dbReference type="EMBL" id="CAACVG010015155">
    <property type="protein sequence ID" value="VEN64158.1"/>
    <property type="molecule type" value="Genomic_DNA"/>
</dbReference>
<dbReference type="InterPro" id="IPR020818">
    <property type="entry name" value="Chaperonin_GroES"/>
</dbReference>
<sequence>MAAAAIPKVAAQFKKIAPMANRVLIKKADPVTQTKGGIVLPENTKERIRRGVVIATGPGARSNSGEKIPMSVKPGDEVLLPDYGATKLDLGDDEVYYIYRETEILAKIHE</sequence>
<evidence type="ECO:0000256" key="4">
    <source>
        <dbReference type="ARBA" id="ARBA00029976"/>
    </source>
</evidence>
<dbReference type="AlphaFoldDB" id="A0A653DVA9"/>
<accession>A0A653DVA9</accession>
<dbReference type="InterPro" id="IPR011032">
    <property type="entry name" value="GroES-like_sf"/>
</dbReference>
<evidence type="ECO:0000256" key="6">
    <source>
        <dbReference type="RuleBase" id="RU003479"/>
    </source>
</evidence>
<comment type="similarity">
    <text evidence="1 6">Belongs to the GroES chaperonin family.</text>
</comment>
<dbReference type="SUPFAM" id="SSF50129">
    <property type="entry name" value="GroES-like"/>
    <property type="match status" value="1"/>
</dbReference>
<dbReference type="PANTHER" id="PTHR10772">
    <property type="entry name" value="10 KDA HEAT SHOCK PROTEIN"/>
    <property type="match status" value="1"/>
</dbReference>
<dbReference type="Gene3D" id="2.30.33.40">
    <property type="entry name" value="GroES chaperonin"/>
    <property type="match status" value="1"/>
</dbReference>
<dbReference type="InterPro" id="IPR037124">
    <property type="entry name" value="Chaperonin_GroES_sf"/>
</dbReference>
<proteinExistence type="inferred from homology"/>
<dbReference type="GO" id="GO:0046872">
    <property type="term" value="F:metal ion binding"/>
    <property type="evidence" value="ECO:0007669"/>
    <property type="project" value="TreeGrafter"/>
</dbReference>
<dbReference type="GO" id="GO:0044183">
    <property type="term" value="F:protein folding chaperone"/>
    <property type="evidence" value="ECO:0007669"/>
    <property type="project" value="InterPro"/>
</dbReference>
<dbReference type="GO" id="GO:0005759">
    <property type="term" value="C:mitochondrial matrix"/>
    <property type="evidence" value="ECO:0007669"/>
    <property type="project" value="TreeGrafter"/>
</dbReference>
<dbReference type="GO" id="GO:0051087">
    <property type="term" value="F:protein-folding chaperone binding"/>
    <property type="evidence" value="ECO:0007669"/>
    <property type="project" value="TreeGrafter"/>
</dbReference>
<dbReference type="CDD" id="cd00320">
    <property type="entry name" value="cpn10"/>
    <property type="match status" value="1"/>
</dbReference>
<dbReference type="GO" id="GO:0005524">
    <property type="term" value="F:ATP binding"/>
    <property type="evidence" value="ECO:0007669"/>
    <property type="project" value="InterPro"/>
</dbReference>
<dbReference type="SMART" id="SM00883">
    <property type="entry name" value="Cpn10"/>
    <property type="match status" value="1"/>
</dbReference>
<keyword evidence="8" id="KW-1185">Reference proteome</keyword>
<evidence type="ECO:0000256" key="1">
    <source>
        <dbReference type="ARBA" id="ARBA00006975"/>
    </source>
</evidence>
<name>A0A653DVA9_CALMS</name>
<dbReference type="HAMAP" id="MF_00580">
    <property type="entry name" value="CH10"/>
    <property type="match status" value="1"/>
</dbReference>
<evidence type="ECO:0000313" key="8">
    <source>
        <dbReference type="Proteomes" id="UP000410492"/>
    </source>
</evidence>
<evidence type="ECO:0000256" key="2">
    <source>
        <dbReference type="ARBA" id="ARBA00018842"/>
    </source>
</evidence>
<gene>
    <name evidence="7" type="ORF">CALMAC_LOCUS20777</name>
</gene>
<dbReference type="FunFam" id="2.30.33.40:FF:000002">
    <property type="entry name" value="10 kDa chaperonin, mitochondrial"/>
    <property type="match status" value="1"/>
</dbReference>
<evidence type="ECO:0000256" key="5">
    <source>
        <dbReference type="ARBA" id="ARBA00031971"/>
    </source>
</evidence>
<dbReference type="GO" id="GO:0051082">
    <property type="term" value="F:unfolded protein binding"/>
    <property type="evidence" value="ECO:0007669"/>
    <property type="project" value="TreeGrafter"/>
</dbReference>
<organism evidence="7 8">
    <name type="scientific">Callosobruchus maculatus</name>
    <name type="common">Southern cowpea weevil</name>
    <name type="synonym">Pulse bruchid</name>
    <dbReference type="NCBI Taxonomy" id="64391"/>
    <lineage>
        <taxon>Eukaryota</taxon>
        <taxon>Metazoa</taxon>
        <taxon>Ecdysozoa</taxon>
        <taxon>Arthropoda</taxon>
        <taxon>Hexapoda</taxon>
        <taxon>Insecta</taxon>
        <taxon>Pterygota</taxon>
        <taxon>Neoptera</taxon>
        <taxon>Endopterygota</taxon>
        <taxon>Coleoptera</taxon>
        <taxon>Polyphaga</taxon>
        <taxon>Cucujiformia</taxon>
        <taxon>Chrysomeloidea</taxon>
        <taxon>Chrysomelidae</taxon>
        <taxon>Bruchinae</taxon>
        <taxon>Bruchini</taxon>
        <taxon>Callosobruchus</taxon>
    </lineage>
</organism>
<protein>
    <recommendedName>
        <fullName evidence="2">10 kDa heat shock protein, mitochondrial</fullName>
    </recommendedName>
    <alternativeName>
        <fullName evidence="4">10 kDa chaperonin</fullName>
    </alternativeName>
    <alternativeName>
        <fullName evidence="5">Chaperonin 10</fullName>
    </alternativeName>
</protein>
<evidence type="ECO:0000256" key="3">
    <source>
        <dbReference type="ARBA" id="ARBA00023186"/>
    </source>
</evidence>
<dbReference type="Proteomes" id="UP000410492">
    <property type="component" value="Unassembled WGS sequence"/>
</dbReference>
<dbReference type="OrthoDB" id="184876at2759"/>
<keyword evidence="3 6" id="KW-0143">Chaperone</keyword>
<dbReference type="Pfam" id="PF00166">
    <property type="entry name" value="Cpn10"/>
    <property type="match status" value="1"/>
</dbReference>
<dbReference type="PANTHER" id="PTHR10772:SF0">
    <property type="entry name" value="10 KDA HEAT SHOCK PROTEIN, MITOCHONDRIAL"/>
    <property type="match status" value="1"/>
</dbReference>
<evidence type="ECO:0000313" key="7">
    <source>
        <dbReference type="EMBL" id="VEN64158.1"/>
    </source>
</evidence>
<reference evidence="7 8" key="1">
    <citation type="submission" date="2019-01" db="EMBL/GenBank/DDBJ databases">
        <authorList>
            <person name="Sayadi A."/>
        </authorList>
    </citation>
    <scope>NUCLEOTIDE SEQUENCE [LARGE SCALE GENOMIC DNA]</scope>
</reference>